<reference evidence="7" key="1">
    <citation type="journal article" date="2014" name="Proc. Natl. Acad. Sci. U.S.A.">
        <title>Extensive sampling of basidiomycete genomes demonstrates inadequacy of the white-rot/brown-rot paradigm for wood decay fungi.</title>
        <authorList>
            <person name="Riley R."/>
            <person name="Salamov A.A."/>
            <person name="Brown D.W."/>
            <person name="Nagy L.G."/>
            <person name="Floudas D."/>
            <person name="Held B.W."/>
            <person name="Levasseur A."/>
            <person name="Lombard V."/>
            <person name="Morin E."/>
            <person name="Otillar R."/>
            <person name="Lindquist E.A."/>
            <person name="Sun H."/>
            <person name="LaButti K.M."/>
            <person name="Schmutz J."/>
            <person name="Jabbour D."/>
            <person name="Luo H."/>
            <person name="Baker S.E."/>
            <person name="Pisabarro A.G."/>
            <person name="Walton J.D."/>
            <person name="Blanchette R.A."/>
            <person name="Henrissat B."/>
            <person name="Martin F."/>
            <person name="Cullen D."/>
            <person name="Hibbett D.S."/>
            <person name="Grigoriev I.V."/>
        </authorList>
    </citation>
    <scope>NUCLEOTIDE SEQUENCE [LARGE SCALE GENOMIC DNA]</scope>
    <source>
        <strain evidence="7">FD-172 SS1</strain>
    </source>
</reference>
<dbReference type="HAMAP" id="MF_01401">
    <property type="entry name" value="MsrA"/>
    <property type="match status" value="1"/>
</dbReference>
<dbReference type="OrthoDB" id="77405at2759"/>
<evidence type="ECO:0000256" key="2">
    <source>
        <dbReference type="ARBA" id="ARBA00012502"/>
    </source>
</evidence>
<dbReference type="PANTHER" id="PTHR43774">
    <property type="entry name" value="PEPTIDE METHIONINE SULFOXIDE REDUCTASE"/>
    <property type="match status" value="1"/>
</dbReference>
<dbReference type="Proteomes" id="UP000027195">
    <property type="component" value="Unassembled WGS sequence"/>
</dbReference>
<keyword evidence="7" id="KW-1185">Reference proteome</keyword>
<evidence type="ECO:0000313" key="7">
    <source>
        <dbReference type="Proteomes" id="UP000027195"/>
    </source>
</evidence>
<dbReference type="InParanoid" id="A0A067M1Y0"/>
<dbReference type="SUPFAM" id="SSF55068">
    <property type="entry name" value="Peptide methionine sulfoxide reductase"/>
    <property type="match status" value="1"/>
</dbReference>
<dbReference type="PANTHER" id="PTHR43774:SF1">
    <property type="entry name" value="PEPTIDE METHIONINE SULFOXIDE REDUCTASE MSRA 2"/>
    <property type="match status" value="1"/>
</dbReference>
<organism evidence="6 7">
    <name type="scientific">Botryobasidium botryosum (strain FD-172 SS1)</name>
    <dbReference type="NCBI Taxonomy" id="930990"/>
    <lineage>
        <taxon>Eukaryota</taxon>
        <taxon>Fungi</taxon>
        <taxon>Dikarya</taxon>
        <taxon>Basidiomycota</taxon>
        <taxon>Agaricomycotina</taxon>
        <taxon>Agaricomycetes</taxon>
        <taxon>Cantharellales</taxon>
        <taxon>Botryobasidiaceae</taxon>
        <taxon>Botryobasidium</taxon>
    </lineage>
</organism>
<dbReference type="AlphaFoldDB" id="A0A067M1Y0"/>
<dbReference type="HOGENOM" id="CLU_031040_10_2_1"/>
<dbReference type="FunCoup" id="A0A067M1Y0">
    <property type="interactions" value="425"/>
</dbReference>
<dbReference type="Pfam" id="PF01625">
    <property type="entry name" value="PMSR"/>
    <property type="match status" value="1"/>
</dbReference>
<dbReference type="EC" id="1.8.4.11" evidence="2"/>
<gene>
    <name evidence="6" type="ORF">BOTBODRAFT_58459</name>
</gene>
<sequence>MSHSASPPAPTVQSAILSRYVLNGKPSGKVEIATFASGCFWGAEYIFIRHFSRADGLIKSTVGYTGGLTENPSYEDVCSGNTGHAEAVKIEFDPALVSYAELVEFFFRTHDPIAVNRQGGDWGRHRSAIFCHTSEQLEIAGRVKTEVQKAYFDPKGGIIDTWIEGAGAWWDAEAQHQRHLFNNPDESQPSTHRLHW</sequence>
<evidence type="ECO:0000256" key="1">
    <source>
        <dbReference type="ARBA" id="ARBA00005591"/>
    </source>
</evidence>
<dbReference type="STRING" id="930990.A0A067M1Y0"/>
<accession>A0A067M1Y0</accession>
<dbReference type="NCBIfam" id="TIGR00401">
    <property type="entry name" value="msrA"/>
    <property type="match status" value="1"/>
</dbReference>
<dbReference type="InterPro" id="IPR002569">
    <property type="entry name" value="Met_Sox_Rdtase_MsrA_dom"/>
</dbReference>
<comment type="similarity">
    <text evidence="1">Belongs to the MsrA Met sulfoxide reductase family.</text>
</comment>
<name>A0A067M1Y0_BOTB1</name>
<evidence type="ECO:0000256" key="4">
    <source>
        <dbReference type="ARBA" id="ARBA00030643"/>
    </source>
</evidence>
<proteinExistence type="inferred from homology"/>
<evidence type="ECO:0000256" key="3">
    <source>
        <dbReference type="ARBA" id="ARBA00023002"/>
    </source>
</evidence>
<feature type="domain" description="Peptide methionine sulphoxide reductase MsrA" evidence="5">
    <location>
        <begin position="33"/>
        <end position="186"/>
    </location>
</feature>
<protein>
    <recommendedName>
        <fullName evidence="2">peptide-methionine (S)-S-oxide reductase</fullName>
        <ecNumber evidence="2">1.8.4.11</ecNumber>
    </recommendedName>
    <alternativeName>
        <fullName evidence="4">Peptide-methionine (S)-S-oxide reductase</fullName>
    </alternativeName>
</protein>
<dbReference type="GO" id="GO:0008113">
    <property type="term" value="F:peptide-methionine (S)-S-oxide reductase activity"/>
    <property type="evidence" value="ECO:0007669"/>
    <property type="project" value="UniProtKB-EC"/>
</dbReference>
<dbReference type="Gene3D" id="3.30.1060.10">
    <property type="entry name" value="Peptide methionine sulphoxide reductase MsrA"/>
    <property type="match status" value="1"/>
</dbReference>
<dbReference type="EMBL" id="KL198074">
    <property type="protein sequence ID" value="KDQ09768.1"/>
    <property type="molecule type" value="Genomic_DNA"/>
</dbReference>
<evidence type="ECO:0000259" key="5">
    <source>
        <dbReference type="Pfam" id="PF01625"/>
    </source>
</evidence>
<keyword evidence="3" id="KW-0560">Oxidoreductase</keyword>
<dbReference type="InterPro" id="IPR036509">
    <property type="entry name" value="Met_Sox_Rdtase_MsrA_sf"/>
</dbReference>
<evidence type="ECO:0000313" key="6">
    <source>
        <dbReference type="EMBL" id="KDQ09768.1"/>
    </source>
</evidence>